<organism evidence="2 3">
    <name type="scientific">Paenibacillus spiritus</name>
    <dbReference type="NCBI Taxonomy" id="2496557"/>
    <lineage>
        <taxon>Bacteria</taxon>
        <taxon>Bacillati</taxon>
        <taxon>Bacillota</taxon>
        <taxon>Bacilli</taxon>
        <taxon>Bacillales</taxon>
        <taxon>Paenibacillaceae</taxon>
        <taxon>Paenibacillus</taxon>
    </lineage>
</organism>
<dbReference type="GO" id="GO:0009100">
    <property type="term" value="P:glycoprotein metabolic process"/>
    <property type="evidence" value="ECO:0007669"/>
    <property type="project" value="UniProtKB-ARBA"/>
</dbReference>
<evidence type="ECO:0000313" key="2">
    <source>
        <dbReference type="EMBL" id="KAA8997975.1"/>
    </source>
</evidence>
<keyword evidence="3" id="KW-1185">Reference proteome</keyword>
<sequence>MECGVLHRQIQEEPVIQIDKEALRRIQLIQLEMLIEVDRICRICGIRYQIIAGTMLGAIRHGGYIPWDDDADVALLRSEYEKFRKACLTELDTSRFYFQDHRNTPGYRWGYGKLRRKDSLFLREYQEHMPYEQGIFIDIFPLDGTPDMYPVRVLHNLKCFCVRKTLWSAVGRFSEPKLFVRLLYRFLSGIPEEWALRRYEKLIVRSNRKRTTHVRILMFPTPNRTYGYKRSWYENSTPVMFENHMFQGIQAYEEYLTFKFGDYMILPPESKRKVHPVSALVVPKGEK</sequence>
<evidence type="ECO:0000259" key="1">
    <source>
        <dbReference type="Pfam" id="PF04991"/>
    </source>
</evidence>
<accession>A0A5J5FW08</accession>
<dbReference type="InterPro" id="IPR007074">
    <property type="entry name" value="LicD/FKTN/FKRP_NTP_transf"/>
</dbReference>
<name>A0A5J5FW08_9BACL</name>
<dbReference type="PANTHER" id="PTHR43404">
    <property type="entry name" value="LIPOPOLYSACCHARIDE CHOLINEPHOSPHOTRANSFERASE LICD"/>
    <property type="match status" value="1"/>
</dbReference>
<dbReference type="AlphaFoldDB" id="A0A5J5FW08"/>
<protein>
    <submittedName>
        <fullName evidence="2">LicD family protein</fullName>
    </submittedName>
</protein>
<dbReference type="Proteomes" id="UP000367750">
    <property type="component" value="Unassembled WGS sequence"/>
</dbReference>
<dbReference type="EMBL" id="VYKK01000028">
    <property type="protein sequence ID" value="KAA8997975.1"/>
    <property type="molecule type" value="Genomic_DNA"/>
</dbReference>
<dbReference type="OrthoDB" id="9786100at2"/>
<feature type="domain" description="LicD/FKTN/FKRP nucleotidyltransferase" evidence="1">
    <location>
        <begin position="41"/>
        <end position="260"/>
    </location>
</feature>
<dbReference type="Pfam" id="PF04991">
    <property type="entry name" value="LicD"/>
    <property type="match status" value="1"/>
</dbReference>
<dbReference type="PANTHER" id="PTHR43404:SF2">
    <property type="entry name" value="LIPOPOLYSACCHARIDE CHOLINEPHOSPHOTRANSFERASE LICD"/>
    <property type="match status" value="1"/>
</dbReference>
<comment type="caution">
    <text evidence="2">The sequence shown here is derived from an EMBL/GenBank/DDBJ whole genome shotgun (WGS) entry which is preliminary data.</text>
</comment>
<gene>
    <name evidence="2" type="ORF">F4V43_17125</name>
</gene>
<evidence type="ECO:0000313" key="3">
    <source>
        <dbReference type="Proteomes" id="UP000367750"/>
    </source>
</evidence>
<reference evidence="2 3" key="1">
    <citation type="submission" date="2019-09" db="EMBL/GenBank/DDBJ databases">
        <title>Bacillus ochoae sp. nov., Paenibacillus whitsoniae sp. nov., Paenibacillus spiritus sp. nov. Isolated from the Mars Exploration Rover during spacecraft assembly.</title>
        <authorList>
            <person name="Seuylemezian A."/>
            <person name="Vaishampayan P."/>
        </authorList>
    </citation>
    <scope>NUCLEOTIDE SEQUENCE [LARGE SCALE GENOMIC DNA]</scope>
    <source>
        <strain evidence="2 3">MER_111</strain>
    </source>
</reference>
<proteinExistence type="predicted"/>
<dbReference type="InterPro" id="IPR052942">
    <property type="entry name" value="LPS_cholinephosphotransferase"/>
</dbReference>